<organism evidence="3 4">
    <name type="scientific">Vitis vinifera</name>
    <name type="common">Grape</name>
    <dbReference type="NCBI Taxonomy" id="29760"/>
    <lineage>
        <taxon>Eukaryota</taxon>
        <taxon>Viridiplantae</taxon>
        <taxon>Streptophyta</taxon>
        <taxon>Embryophyta</taxon>
        <taxon>Tracheophyta</taxon>
        <taxon>Spermatophyta</taxon>
        <taxon>Magnoliopsida</taxon>
        <taxon>eudicotyledons</taxon>
        <taxon>Gunneridae</taxon>
        <taxon>Pentapetalae</taxon>
        <taxon>rosids</taxon>
        <taxon>Vitales</taxon>
        <taxon>Vitaceae</taxon>
        <taxon>Viteae</taxon>
        <taxon>Vitis</taxon>
    </lineage>
</organism>
<dbReference type="InterPro" id="IPR043502">
    <property type="entry name" value="DNA/RNA_pol_sf"/>
</dbReference>
<dbReference type="EMBL" id="QGNW01000110">
    <property type="protein sequence ID" value="RVW95980.1"/>
    <property type="molecule type" value="Genomic_DNA"/>
</dbReference>
<reference evidence="3 4" key="1">
    <citation type="journal article" date="2018" name="PLoS Genet.">
        <title>Population sequencing reveals clonal diversity and ancestral inbreeding in the grapevine cultivar Chardonnay.</title>
        <authorList>
            <person name="Roach M.J."/>
            <person name="Johnson D.L."/>
            <person name="Bohlmann J."/>
            <person name="van Vuuren H.J."/>
            <person name="Jones S.J."/>
            <person name="Pretorius I.S."/>
            <person name="Schmidt S.A."/>
            <person name="Borneman A.R."/>
        </authorList>
    </citation>
    <scope>NUCLEOTIDE SEQUENCE [LARGE SCALE GENOMIC DNA]</scope>
    <source>
        <strain evidence="4">cv. Chardonnay</strain>
        <tissue evidence="3">Leaf</tissue>
    </source>
</reference>
<feature type="domain" description="Reverse transcriptase zinc-binding" evidence="2">
    <location>
        <begin position="704"/>
        <end position="788"/>
    </location>
</feature>
<dbReference type="PANTHER" id="PTHR33116:SF85">
    <property type="entry name" value="REVERSE TRANSCRIPTASE ZINC-BINDING DOMAIN-CONTAINING PROTEIN"/>
    <property type="match status" value="1"/>
</dbReference>
<dbReference type="PANTHER" id="PTHR33116">
    <property type="entry name" value="REVERSE TRANSCRIPTASE ZINC-BINDING DOMAIN-CONTAINING PROTEIN-RELATED-RELATED"/>
    <property type="match status" value="1"/>
</dbReference>
<feature type="compositionally biased region" description="Basic and acidic residues" evidence="1">
    <location>
        <begin position="170"/>
        <end position="195"/>
    </location>
</feature>
<sequence>MSTHLYIKVEDKGRVWSHLESSIVGIKVRLRSGHSEGNMSGSNVEETSEQTCGRETEPIVCGRGRKDKSCDAFANLEARLAKVELAMEARQELAIYKAAVSAWVMATWEASRVEVPKPQGLVMFADIEKGIFTIGMWEDFKREIKRSRGVQDLATVMAVAESLTNYKRGDSSKVECSEDSHAKGGGDEVSRDHNATRMGLGRMPNVREGKDCEKRKAFNAMIEEKEQKVEAHVGSMQLLGALQVNPMPGTLKTSLLSIMQVKEAKGERAEVAHPHMHKVTKGKASWEHADALEKFWKQIERFQAEATMRTSTTWVWESVTIDSNDHLLSLYRLIHRAVRGGFLSGCRIKGRRGDGALVSHLLFADDTLVFCDSSQDEMAYLSWLLMWFEALSGLRINLDKSEILPVGRVENLELLALEVGCKVGRLPTSYLGIPLGANHKSVAVWDGVEERFRKRLAVWKRQFISKGGRMTLIRSTLSSMPIYLMSLLRIPRAVSLRLERIQRGFLWGGGALKNKPHLVKWDTVCLDKSKGGLGVRRLSILNRALLCKWNWRFANERDNLWRRVISRKFGEEDGGWYSKEVREGFGVGFWKDIRKEGALLQNRVGFSVGNGRRVKFWKDNWCGNSTLCNSFPSLYAFASYKEAWIEEMWDHSGGEGVWSPRFSRPFNDWEVEEVERLLVIIRGRRLNPLAEDCWLWKETKDGIFSVKSLYSILDSRRGVQFPINIIWNPCVPTKVGFFAWEAFWGKVLTLDQLKKRGRCLANRCFLCCEEEESIDHILIQCSKARVLWELLFTLFGVSWSCLIRLEIPLVGGVDLIWARSA</sequence>
<evidence type="ECO:0000313" key="3">
    <source>
        <dbReference type="EMBL" id="RVW95980.1"/>
    </source>
</evidence>
<name>A0A438IGW3_VITVI</name>
<comment type="caution">
    <text evidence="3">The sequence shown here is derived from an EMBL/GenBank/DDBJ whole genome shotgun (WGS) entry which is preliminary data.</text>
</comment>
<evidence type="ECO:0000313" key="4">
    <source>
        <dbReference type="Proteomes" id="UP000288805"/>
    </source>
</evidence>
<evidence type="ECO:0000259" key="2">
    <source>
        <dbReference type="Pfam" id="PF13966"/>
    </source>
</evidence>
<evidence type="ECO:0000256" key="1">
    <source>
        <dbReference type="SAM" id="MobiDB-lite"/>
    </source>
</evidence>
<dbReference type="InterPro" id="IPR026960">
    <property type="entry name" value="RVT-Znf"/>
</dbReference>
<dbReference type="SUPFAM" id="SSF56672">
    <property type="entry name" value="DNA/RNA polymerases"/>
    <property type="match status" value="1"/>
</dbReference>
<gene>
    <name evidence="3" type="primary">VvCHDp000001_145</name>
    <name evidence="3" type="ORF">CK203_027613</name>
</gene>
<feature type="region of interest" description="Disordered" evidence="1">
    <location>
        <begin position="170"/>
        <end position="204"/>
    </location>
</feature>
<accession>A0A438IGW3</accession>
<protein>
    <submittedName>
        <fullName evidence="3">Putative ribonuclease H protein</fullName>
    </submittedName>
</protein>
<proteinExistence type="predicted"/>
<dbReference type="AlphaFoldDB" id="A0A438IGW3"/>
<dbReference type="Proteomes" id="UP000288805">
    <property type="component" value="Unassembled WGS sequence"/>
</dbReference>
<dbReference type="Pfam" id="PF13966">
    <property type="entry name" value="zf-RVT"/>
    <property type="match status" value="1"/>
</dbReference>